<organism evidence="4 5">
    <name type="scientific">Kitasatospora purpeofusca</name>
    <dbReference type="NCBI Taxonomy" id="67352"/>
    <lineage>
        <taxon>Bacteria</taxon>
        <taxon>Bacillati</taxon>
        <taxon>Actinomycetota</taxon>
        <taxon>Actinomycetes</taxon>
        <taxon>Kitasatosporales</taxon>
        <taxon>Streptomycetaceae</taxon>
        <taxon>Kitasatospora</taxon>
    </lineage>
</organism>
<keyword evidence="2" id="KW-0812">Transmembrane</keyword>
<accession>A0ABZ1UB59</accession>
<dbReference type="EMBL" id="CP108110">
    <property type="protein sequence ID" value="WUQ88408.1"/>
    <property type="molecule type" value="Genomic_DNA"/>
</dbReference>
<dbReference type="Gene3D" id="2.180.10.10">
    <property type="entry name" value="RHS repeat-associated core"/>
    <property type="match status" value="2"/>
</dbReference>
<proteinExistence type="predicted"/>
<keyword evidence="2" id="KW-0472">Membrane</keyword>
<name>A0ABZ1UB59_9ACTN</name>
<protein>
    <recommendedName>
        <fullName evidence="3">Tox-ART-HYD1 domain-containing protein</fullName>
    </recommendedName>
</protein>
<feature type="compositionally biased region" description="Polar residues" evidence="1">
    <location>
        <begin position="874"/>
        <end position="884"/>
    </location>
</feature>
<keyword evidence="2" id="KW-1133">Transmembrane helix</keyword>
<dbReference type="Pfam" id="PF15633">
    <property type="entry name" value="Tox-ART-HYD1"/>
    <property type="match status" value="1"/>
</dbReference>
<evidence type="ECO:0000313" key="4">
    <source>
        <dbReference type="EMBL" id="WUQ88408.1"/>
    </source>
</evidence>
<feature type="transmembrane region" description="Helical" evidence="2">
    <location>
        <begin position="1397"/>
        <end position="1423"/>
    </location>
</feature>
<dbReference type="NCBIfam" id="TIGR01643">
    <property type="entry name" value="YD_repeat_2x"/>
    <property type="match status" value="1"/>
</dbReference>
<dbReference type="InterPro" id="IPR006530">
    <property type="entry name" value="YD"/>
</dbReference>
<dbReference type="InterPro" id="IPR050708">
    <property type="entry name" value="T6SS_VgrG/RHS"/>
</dbReference>
<dbReference type="Proteomes" id="UP001432222">
    <property type="component" value="Chromosome"/>
</dbReference>
<feature type="region of interest" description="Disordered" evidence="1">
    <location>
        <begin position="1505"/>
        <end position="1535"/>
    </location>
</feature>
<dbReference type="PANTHER" id="PTHR32305:SF15">
    <property type="entry name" value="PROTEIN RHSA-RELATED"/>
    <property type="match status" value="1"/>
</dbReference>
<feature type="transmembrane region" description="Helical" evidence="2">
    <location>
        <begin position="1372"/>
        <end position="1390"/>
    </location>
</feature>
<gene>
    <name evidence="4" type="ORF">OHA16_38665</name>
</gene>
<sequence>MASTSALFTHATNFSSAVSGGVDPRTGLFNVQIALGGLVGNRALGPSLPLTLSYSPLTSTDIGLGQGVSLPMTTYDVNERLLVLSTGEQYRVEETGTKVVLLQHKLDTVHITREQENDCYRIVHKSGDVEILTGQRNAFDLKVPTCLLTPTGHRLELRWEFTAGERPRLAEVKDEQDILLKVVYTGRSKTTLRVLPGQKEGYDVDLRFRNGLLGSVHHFGRGADKPLVWDFTHTAVGQQGEWGSWITGVTMPGGMDETAWYEDDGHRFPVTAGLPALPRVYRFVRTPGGGQPPIEASYEYTDTNFLGGHSDVDWDSSRDCLYEVLTEYSYGSVESRTCAGRTARVTRTYNRYHLQTTERTQQNHCVRTVETQYYAVTGKTFEDQPAQFQLPEKKTVTWTDSRSTGPLKSYPETTATAFDEFGNPSSQDDPDGTHTVWEYYPAGGSGDACPPEPNGFTRLLKSVTRTPPDTGFDAPVHSTVYRYSLPDPKVPTVVLKSEESHRVGDRLLRKQVFTYNTSDSAEFGRLTRLATTEYPEGAGTDAYESVDTTSSSVKDDTLVQAHEVTTHDGLTVTSTQIHSRFTGRLWSATDPQGNRTTAEYDRLGRLLTRTVNPDSPLYRAVETRTYDTGTSAPFLATATDALGNQVRESFDGAGRLILRERQDIDDAQGDCEARGSGAWYTTWTQSYDEQGRTASTTVHDHTRGDDGGEITLTSTYAYDDWGQHSTTILGDGSGTLTLHDPVNRTTTSQLLGGGEPLPAKTVTSYDKRGAPTGVTRLDRDGKPCGGREFQYDGLGRLRTETDVLGDTHELRHTTTYDYDAHDRVRLTTLPDTTPVSRAYAPFSAQALVTELKVGTASYGTQGFDGLGRLKHSTSGGRTWSSSYATDAAPRPATSTGPDGKKRAYQYIPQLADALSRVEAGPEGAVTITQKFTRNPVSAAVTKAEEGDVTLTHAYYPSGRPCTDTTRLTGHPDATTHTTYTVNGLEHRYTGVDGTVRQTTWDAFGRLLAVVDPAAQATLRYDSAGRVIGWTTQDQAKNTLTTDLALDEFGREVTRTLTDGQGTVWVLTQQWQPNDLLGRRTLQRGTTALREETFTYTSRNQLKTYTCTGQTPPQDEQGRKIAGQTFSYDPYGNVTACRTDFTGGSDTATYLFGNPADPCQLTGIDHDNPKSHTDLHYDAAGRLTTDDADRTLAYDDLGRLTAVGTVGTYGYDPDNRLLTQAGGGRTSVFSYHRQALASITDGDRRTRLIRLAGAGVAQRREGAETSTRLLGTDGKQTVLVAAEGQQAEEYAYTPYGDRRPAEAASVLGHDGERTDPATGWYHLGNGYRAYSPVLMRFTTPDSLSPFGAGGINPYAYCLGDPINRADPSGHLSWGAWLNIGLGIVAIGAAVFTGGASIAAYGAVMAAVTATEVAFGVVSGVTAIVSGALEEASPKASGILGYVSLGTGLVSGGASLGGKLGTAAASGLSRLAARSGRYAMSAEETAAFKQGGAAYRRYLNSLPEHEFGGRGGARSAARNTARGGARSSGRRPWKFKPTEPARADRMLYHYTNEAGQEGIINSGELRASTNDIHAHYGHGQYLTDLPPRDINGGITNAGRAKLLVNKAERADDYTHWLAIDTRSVPESEALTLRVAAKKPYVFLVPNEESLDLTGRIRGWWIPW</sequence>
<dbReference type="InterPro" id="IPR028920">
    <property type="entry name" value="Tox-ART-HYD1_dom"/>
</dbReference>
<dbReference type="NCBIfam" id="TIGR03696">
    <property type="entry name" value="Rhs_assc_core"/>
    <property type="match status" value="1"/>
</dbReference>
<evidence type="ECO:0000256" key="1">
    <source>
        <dbReference type="SAM" id="MobiDB-lite"/>
    </source>
</evidence>
<dbReference type="PANTHER" id="PTHR32305">
    <property type="match status" value="1"/>
</dbReference>
<evidence type="ECO:0000256" key="2">
    <source>
        <dbReference type="SAM" id="Phobius"/>
    </source>
</evidence>
<dbReference type="RefSeq" id="WP_328958955.1">
    <property type="nucleotide sequence ID" value="NZ_CP108110.1"/>
</dbReference>
<feature type="region of interest" description="Disordered" evidence="1">
    <location>
        <begin position="874"/>
        <end position="901"/>
    </location>
</feature>
<feature type="domain" description="Tox-ART-HYD1" evidence="3">
    <location>
        <begin position="1545"/>
        <end position="1654"/>
    </location>
</feature>
<dbReference type="InterPro" id="IPR022385">
    <property type="entry name" value="Rhs_assc_core"/>
</dbReference>
<evidence type="ECO:0000259" key="3">
    <source>
        <dbReference type="Pfam" id="PF15633"/>
    </source>
</evidence>
<keyword evidence="5" id="KW-1185">Reference proteome</keyword>
<feature type="compositionally biased region" description="Low complexity" evidence="1">
    <location>
        <begin position="1511"/>
        <end position="1525"/>
    </location>
</feature>
<reference evidence="4" key="1">
    <citation type="submission" date="2022-10" db="EMBL/GenBank/DDBJ databases">
        <title>The complete genomes of actinobacterial strains from the NBC collection.</title>
        <authorList>
            <person name="Joergensen T.S."/>
            <person name="Alvarez Arevalo M."/>
            <person name="Sterndorff E.B."/>
            <person name="Faurdal D."/>
            <person name="Vuksanovic O."/>
            <person name="Mourched A.-S."/>
            <person name="Charusanti P."/>
            <person name="Shaw S."/>
            <person name="Blin K."/>
            <person name="Weber T."/>
        </authorList>
    </citation>
    <scope>NUCLEOTIDE SEQUENCE</scope>
    <source>
        <strain evidence="4">NBC_00222</strain>
    </source>
</reference>
<evidence type="ECO:0000313" key="5">
    <source>
        <dbReference type="Proteomes" id="UP001432222"/>
    </source>
</evidence>